<evidence type="ECO:0000256" key="1">
    <source>
        <dbReference type="SAM" id="SignalP"/>
    </source>
</evidence>
<evidence type="ECO:0008006" key="4">
    <source>
        <dbReference type="Google" id="ProtNLM"/>
    </source>
</evidence>
<gene>
    <name evidence="2" type="ORF">BO70DRAFT_31781</name>
</gene>
<reference evidence="2 3" key="1">
    <citation type="submission" date="2016-12" db="EMBL/GenBank/DDBJ databases">
        <title>The genomes of Aspergillus section Nigri reveals drivers in fungal speciation.</title>
        <authorList>
            <consortium name="DOE Joint Genome Institute"/>
            <person name="Vesth T.C."/>
            <person name="Nybo J."/>
            <person name="Theobald S."/>
            <person name="Brandl J."/>
            <person name="Frisvad J.C."/>
            <person name="Nielsen K.F."/>
            <person name="Lyhne E.K."/>
            <person name="Kogle M.E."/>
            <person name="Kuo A."/>
            <person name="Riley R."/>
            <person name="Clum A."/>
            <person name="Nolan M."/>
            <person name="Lipzen A."/>
            <person name="Salamov A."/>
            <person name="Henrissat B."/>
            <person name="Wiebenga A."/>
            <person name="De Vries R.P."/>
            <person name="Grigoriev I.V."/>
            <person name="Mortensen U.H."/>
            <person name="Andersen M.R."/>
            <person name="Baker S.E."/>
        </authorList>
    </citation>
    <scope>NUCLEOTIDE SEQUENCE [LARGE SCALE GENOMIC DNA]</scope>
    <source>
        <strain evidence="2 3">CBS 117.55</strain>
    </source>
</reference>
<keyword evidence="1" id="KW-0732">Signal</keyword>
<feature type="chain" id="PRO_5016390454" description="Secreted protein" evidence="1">
    <location>
        <begin position="44"/>
        <end position="102"/>
    </location>
</feature>
<dbReference type="GeneID" id="37062635"/>
<proteinExistence type="predicted"/>
<keyword evidence="3" id="KW-1185">Reference proteome</keyword>
<evidence type="ECO:0000313" key="3">
    <source>
        <dbReference type="Proteomes" id="UP000247233"/>
    </source>
</evidence>
<dbReference type="AlphaFoldDB" id="A0A317W9R9"/>
<feature type="signal peptide" evidence="1">
    <location>
        <begin position="1"/>
        <end position="43"/>
    </location>
</feature>
<dbReference type="Proteomes" id="UP000247233">
    <property type="component" value="Unassembled WGS sequence"/>
</dbReference>
<accession>A0A317W9R9</accession>
<name>A0A317W9R9_9EURO</name>
<dbReference type="RefSeq" id="XP_025399623.1">
    <property type="nucleotide sequence ID" value="XM_025540398.1"/>
</dbReference>
<organism evidence="2 3">
    <name type="scientific">Aspergillus heteromorphus CBS 117.55</name>
    <dbReference type="NCBI Taxonomy" id="1448321"/>
    <lineage>
        <taxon>Eukaryota</taxon>
        <taxon>Fungi</taxon>
        <taxon>Dikarya</taxon>
        <taxon>Ascomycota</taxon>
        <taxon>Pezizomycotina</taxon>
        <taxon>Eurotiomycetes</taxon>
        <taxon>Eurotiomycetidae</taxon>
        <taxon>Eurotiales</taxon>
        <taxon>Aspergillaceae</taxon>
        <taxon>Aspergillus</taxon>
        <taxon>Aspergillus subgen. Circumdati</taxon>
    </lineage>
</organism>
<dbReference type="OrthoDB" id="1703270at2759"/>
<protein>
    <recommendedName>
        <fullName evidence="4">Secreted protein</fullName>
    </recommendedName>
</protein>
<dbReference type="VEuPathDB" id="FungiDB:BO70DRAFT_31781"/>
<dbReference type="EMBL" id="MSFL01000011">
    <property type="protein sequence ID" value="PWY82909.1"/>
    <property type="molecule type" value="Genomic_DNA"/>
</dbReference>
<evidence type="ECO:0000313" key="2">
    <source>
        <dbReference type="EMBL" id="PWY82909.1"/>
    </source>
</evidence>
<sequence>MILMPESLPLIRLRLCVSVCVRVCLSDVCLCLCLCSYCPKVSSDVEVGIVRSTKPSAKNFRTSQFDICSRLLPAPNLSSFLFSFFFRSRYRSTGSRPPNYVT</sequence>
<comment type="caution">
    <text evidence="2">The sequence shown here is derived from an EMBL/GenBank/DDBJ whole genome shotgun (WGS) entry which is preliminary data.</text>
</comment>